<comment type="caution">
    <text evidence="1">The sequence shown here is derived from an EMBL/GenBank/DDBJ whole genome shotgun (WGS) entry which is preliminary data.</text>
</comment>
<dbReference type="OrthoDB" id="532557at2759"/>
<reference evidence="2" key="1">
    <citation type="journal article" date="2016" name="Nat. Commun.">
        <title>The Gonium pectorale genome demonstrates co-option of cell cycle regulation during the evolution of multicellularity.</title>
        <authorList>
            <person name="Hanschen E.R."/>
            <person name="Marriage T.N."/>
            <person name="Ferris P.J."/>
            <person name="Hamaji T."/>
            <person name="Toyoda A."/>
            <person name="Fujiyama A."/>
            <person name="Neme R."/>
            <person name="Noguchi H."/>
            <person name="Minakuchi Y."/>
            <person name="Suzuki M."/>
            <person name="Kawai-Toyooka H."/>
            <person name="Smith D.R."/>
            <person name="Sparks H."/>
            <person name="Anderson J."/>
            <person name="Bakaric R."/>
            <person name="Luria V."/>
            <person name="Karger A."/>
            <person name="Kirschner M.W."/>
            <person name="Durand P.M."/>
            <person name="Michod R.E."/>
            <person name="Nozaki H."/>
            <person name="Olson B.J."/>
        </authorList>
    </citation>
    <scope>NUCLEOTIDE SEQUENCE [LARGE SCALE GENOMIC DNA]</scope>
    <source>
        <strain evidence="2">NIES-2863</strain>
    </source>
</reference>
<dbReference type="PANTHER" id="PTHR47372:SF11">
    <property type="entry name" value="RE19971P"/>
    <property type="match status" value="1"/>
</dbReference>
<protein>
    <submittedName>
        <fullName evidence="1">Uncharacterized protein</fullName>
    </submittedName>
</protein>
<dbReference type="EMBL" id="LSYV01000005">
    <property type="protein sequence ID" value="KXZ54497.1"/>
    <property type="molecule type" value="Genomic_DNA"/>
</dbReference>
<dbReference type="Proteomes" id="UP000075714">
    <property type="component" value="Unassembled WGS sequence"/>
</dbReference>
<evidence type="ECO:0000313" key="2">
    <source>
        <dbReference type="Proteomes" id="UP000075714"/>
    </source>
</evidence>
<name>A0A150GX87_GONPE</name>
<proteinExistence type="predicted"/>
<keyword evidence="2" id="KW-1185">Reference proteome</keyword>
<gene>
    <name evidence="1" type="ORF">GPECTOR_4g562</name>
</gene>
<evidence type="ECO:0000313" key="1">
    <source>
        <dbReference type="EMBL" id="KXZ54497.1"/>
    </source>
</evidence>
<sequence>MTISEAPPPIDMEWRDYRHLPPRYKTTLEALRALSKARLMSEHEAAARHLDVEVDWDAPTIKLQGRDAMRSALYGLKWLLSSTEIKPVMYKLHEVDSKRSRLEVMVQIVAAPHRPWWLPVTWLLPRAVELKGVFQLRVSKGAAPDGSEDVITSLHEQLLNIPTPPAPLRLLSGALLGYLPSASQGLWAPIVGIFADPSLRSQGPSLIDRAKEAAEAAGERVQGAVTSAVDTVGGGAATAADTTRNVAGAAAGKAAGAADAAAGAADTAADRLGNGGGLAGKMAGAAQEAVHSAAGVVKEGAEGAVEKVAAVAQKTKKKSGGGRA</sequence>
<dbReference type="AlphaFoldDB" id="A0A150GX87"/>
<accession>A0A150GX87</accession>
<dbReference type="PANTHER" id="PTHR47372">
    <property type="entry name" value="DAUER UP-REGULATED-RELATED"/>
    <property type="match status" value="1"/>
</dbReference>
<organism evidence="1 2">
    <name type="scientific">Gonium pectorale</name>
    <name type="common">Green alga</name>
    <dbReference type="NCBI Taxonomy" id="33097"/>
    <lineage>
        <taxon>Eukaryota</taxon>
        <taxon>Viridiplantae</taxon>
        <taxon>Chlorophyta</taxon>
        <taxon>core chlorophytes</taxon>
        <taxon>Chlorophyceae</taxon>
        <taxon>CS clade</taxon>
        <taxon>Chlamydomonadales</taxon>
        <taxon>Volvocaceae</taxon>
        <taxon>Gonium</taxon>
    </lineage>
</organism>